<reference evidence="3 4" key="1">
    <citation type="submission" date="2019-02" db="EMBL/GenBank/DDBJ databases">
        <title>Deep-cultivation of Planctomycetes and their phenomic and genomic characterization uncovers novel biology.</title>
        <authorList>
            <person name="Wiegand S."/>
            <person name="Jogler M."/>
            <person name="Boedeker C."/>
            <person name="Pinto D."/>
            <person name="Vollmers J."/>
            <person name="Rivas-Marin E."/>
            <person name="Kohn T."/>
            <person name="Peeters S.H."/>
            <person name="Heuer A."/>
            <person name="Rast P."/>
            <person name="Oberbeckmann S."/>
            <person name="Bunk B."/>
            <person name="Jeske O."/>
            <person name="Meyerdierks A."/>
            <person name="Storesund J.E."/>
            <person name="Kallscheuer N."/>
            <person name="Luecker S."/>
            <person name="Lage O.M."/>
            <person name="Pohl T."/>
            <person name="Merkel B.J."/>
            <person name="Hornburger P."/>
            <person name="Mueller R.-W."/>
            <person name="Bruemmer F."/>
            <person name="Labrenz M."/>
            <person name="Spormann A.M."/>
            <person name="Op den Camp H."/>
            <person name="Overmann J."/>
            <person name="Amann R."/>
            <person name="Jetten M.S.M."/>
            <person name="Mascher T."/>
            <person name="Medema M.H."/>
            <person name="Devos D.P."/>
            <person name="Kaster A.-K."/>
            <person name="Ovreas L."/>
            <person name="Rohde M."/>
            <person name="Galperin M.Y."/>
            <person name="Jogler C."/>
        </authorList>
    </citation>
    <scope>NUCLEOTIDE SEQUENCE [LARGE SCALE GENOMIC DNA]</scope>
    <source>
        <strain evidence="3 4">SV_7m_r</strain>
    </source>
</reference>
<accession>A0A517SNF7</accession>
<evidence type="ECO:0000313" key="3">
    <source>
        <dbReference type="EMBL" id="QDT57654.1"/>
    </source>
</evidence>
<protein>
    <submittedName>
        <fullName evidence="3">Uncharacterized protein</fullName>
    </submittedName>
</protein>
<proteinExistence type="predicted"/>
<feature type="signal peptide" evidence="2">
    <location>
        <begin position="1"/>
        <end position="28"/>
    </location>
</feature>
<name>A0A517SNF7_9BACT</name>
<sequence length="173" mass="18662" precursor="true">MTKHRRNATLISFTVKLAILGTAPAVFADSPQLNPPARHHAYVSDEGQTFVGDAWLFATPAPPEFQVAVKPVWESSRTASDSADQSSSALPLPRAFPRLPMSLASTVTRYGNDFHTYSAAPVLDPTQQALILDGPIFAAEQPRAIHTPSGPAKSKPKKPTFNNPFRGRGLFGN</sequence>
<dbReference type="AlphaFoldDB" id="A0A517SNF7"/>
<evidence type="ECO:0000256" key="2">
    <source>
        <dbReference type="SAM" id="SignalP"/>
    </source>
</evidence>
<keyword evidence="4" id="KW-1185">Reference proteome</keyword>
<evidence type="ECO:0000313" key="4">
    <source>
        <dbReference type="Proteomes" id="UP000315003"/>
    </source>
</evidence>
<keyword evidence="2" id="KW-0732">Signal</keyword>
<dbReference type="Proteomes" id="UP000315003">
    <property type="component" value="Chromosome"/>
</dbReference>
<gene>
    <name evidence="3" type="ORF">SV7mr_01370</name>
</gene>
<organism evidence="3 4">
    <name type="scientific">Stieleria bergensis</name>
    <dbReference type="NCBI Taxonomy" id="2528025"/>
    <lineage>
        <taxon>Bacteria</taxon>
        <taxon>Pseudomonadati</taxon>
        <taxon>Planctomycetota</taxon>
        <taxon>Planctomycetia</taxon>
        <taxon>Pirellulales</taxon>
        <taxon>Pirellulaceae</taxon>
        <taxon>Stieleria</taxon>
    </lineage>
</organism>
<dbReference type="EMBL" id="CP036272">
    <property type="protein sequence ID" value="QDT57654.1"/>
    <property type="molecule type" value="Genomic_DNA"/>
</dbReference>
<feature type="chain" id="PRO_5021815240" evidence="2">
    <location>
        <begin position="29"/>
        <end position="173"/>
    </location>
</feature>
<dbReference type="RefSeq" id="WP_145268283.1">
    <property type="nucleotide sequence ID" value="NZ_CP036272.1"/>
</dbReference>
<feature type="region of interest" description="Disordered" evidence="1">
    <location>
        <begin position="145"/>
        <end position="173"/>
    </location>
</feature>
<evidence type="ECO:0000256" key="1">
    <source>
        <dbReference type="SAM" id="MobiDB-lite"/>
    </source>
</evidence>